<evidence type="ECO:0000256" key="3">
    <source>
        <dbReference type="ARBA" id="ARBA00012438"/>
    </source>
</evidence>
<keyword evidence="5" id="KW-0597">Phosphoprotein</keyword>
<dbReference type="Pfam" id="PF02518">
    <property type="entry name" value="HATPase_c"/>
    <property type="match status" value="1"/>
</dbReference>
<evidence type="ECO:0000256" key="13">
    <source>
        <dbReference type="ARBA" id="ARBA00023136"/>
    </source>
</evidence>
<feature type="transmembrane region" description="Helical" evidence="14">
    <location>
        <begin position="7"/>
        <end position="30"/>
    </location>
</feature>
<dbReference type="InterPro" id="IPR003660">
    <property type="entry name" value="HAMP_dom"/>
</dbReference>
<keyword evidence="4" id="KW-1003">Cell membrane</keyword>
<gene>
    <name evidence="17" type="ORF">IDH45_04175</name>
</gene>
<comment type="subcellular location">
    <subcellularLocation>
        <location evidence="2">Cell membrane</location>
        <topology evidence="2">Multi-pass membrane protein</topology>
    </subcellularLocation>
</comment>
<feature type="domain" description="Histidine kinase" evidence="15">
    <location>
        <begin position="240"/>
        <end position="452"/>
    </location>
</feature>
<evidence type="ECO:0000256" key="14">
    <source>
        <dbReference type="SAM" id="Phobius"/>
    </source>
</evidence>
<accession>A0A927GYH0</accession>
<dbReference type="Gene3D" id="3.30.565.10">
    <property type="entry name" value="Histidine kinase-like ATPase, C-terminal domain"/>
    <property type="match status" value="1"/>
</dbReference>
<evidence type="ECO:0000256" key="11">
    <source>
        <dbReference type="ARBA" id="ARBA00022989"/>
    </source>
</evidence>
<evidence type="ECO:0000256" key="1">
    <source>
        <dbReference type="ARBA" id="ARBA00000085"/>
    </source>
</evidence>
<evidence type="ECO:0000256" key="10">
    <source>
        <dbReference type="ARBA" id="ARBA00022840"/>
    </source>
</evidence>
<evidence type="ECO:0000313" key="17">
    <source>
        <dbReference type="EMBL" id="MBD2861183.1"/>
    </source>
</evidence>
<sequence length="458" mass="52131">MSLRVRLMVLSSAWLVFILVLFSGFLYWFVINITTKSEKELMLTKAKSILENKQVLDPKNWRSPNKLFAEFHVSDEMIRIVGMDGKVKVQLLNNEAIALKPPQVVDRRLFLIKRIDRLRYMYVLVPIQTQNEQIGVLEIGRLLHRWNDYMDVLLSAIVLASVGAVMISVIGSFFYSRFIFLPLRQLYNTMHMIQQSGTFRKLDDGFTNKTDELGKIGTTFNEMIARLEEQVLKQKRFVVDASHELRTPLTIIASYADMLRRWGGKDPALRDEAVEAIQDEANRLKGLVEALMQLADTEREDRLKPQPMDMLAVIRAAAAAMEIGFQRRIEVECEAKSIPMTGDPEKLRQLLIILLDNAVKYSSKPVRIRAASHEQTVRFEVEDRGIGFEEKELPYIFDRFYRVDHARERHTGGFGLGLSIAKNIVSRHGGTIAVRSRLGAGTRVAVSIPLDSGGLTAP</sequence>
<name>A0A927GYH0_9BACL</name>
<dbReference type="FunFam" id="3.30.565.10:FF:000006">
    <property type="entry name" value="Sensor histidine kinase WalK"/>
    <property type="match status" value="1"/>
</dbReference>
<evidence type="ECO:0000256" key="8">
    <source>
        <dbReference type="ARBA" id="ARBA00022741"/>
    </source>
</evidence>
<dbReference type="SMART" id="SM00304">
    <property type="entry name" value="HAMP"/>
    <property type="match status" value="1"/>
</dbReference>
<dbReference type="PROSITE" id="PS50109">
    <property type="entry name" value="HIS_KIN"/>
    <property type="match status" value="1"/>
</dbReference>
<protein>
    <recommendedName>
        <fullName evidence="3">histidine kinase</fullName>
        <ecNumber evidence="3">2.7.13.3</ecNumber>
    </recommendedName>
</protein>
<keyword evidence="13 14" id="KW-0472">Membrane</keyword>
<dbReference type="FunFam" id="1.10.287.130:FF:000001">
    <property type="entry name" value="Two-component sensor histidine kinase"/>
    <property type="match status" value="1"/>
</dbReference>
<dbReference type="PANTHER" id="PTHR45436:SF5">
    <property type="entry name" value="SENSOR HISTIDINE KINASE TRCS"/>
    <property type="match status" value="1"/>
</dbReference>
<dbReference type="PROSITE" id="PS50885">
    <property type="entry name" value="HAMP"/>
    <property type="match status" value="1"/>
</dbReference>
<dbReference type="RefSeq" id="WP_190924981.1">
    <property type="nucleotide sequence ID" value="NZ_JACXJA010000005.1"/>
</dbReference>
<dbReference type="InterPro" id="IPR050428">
    <property type="entry name" value="TCS_sensor_his_kinase"/>
</dbReference>
<keyword evidence="10" id="KW-0067">ATP-binding</keyword>
<dbReference type="EMBL" id="JACXJA010000005">
    <property type="protein sequence ID" value="MBD2861183.1"/>
    <property type="molecule type" value="Genomic_DNA"/>
</dbReference>
<comment type="caution">
    <text evidence="17">The sequence shown here is derived from an EMBL/GenBank/DDBJ whole genome shotgun (WGS) entry which is preliminary data.</text>
</comment>
<evidence type="ECO:0000256" key="5">
    <source>
        <dbReference type="ARBA" id="ARBA00022553"/>
    </source>
</evidence>
<dbReference type="SUPFAM" id="SSF47384">
    <property type="entry name" value="Homodimeric domain of signal transducing histidine kinase"/>
    <property type="match status" value="1"/>
</dbReference>
<dbReference type="GO" id="GO:0005524">
    <property type="term" value="F:ATP binding"/>
    <property type="evidence" value="ECO:0007669"/>
    <property type="project" value="UniProtKB-KW"/>
</dbReference>
<evidence type="ECO:0000259" key="16">
    <source>
        <dbReference type="PROSITE" id="PS50885"/>
    </source>
</evidence>
<keyword evidence="7 14" id="KW-0812">Transmembrane</keyword>
<keyword evidence="18" id="KW-1185">Reference proteome</keyword>
<dbReference type="PRINTS" id="PR00344">
    <property type="entry name" value="BCTRLSENSOR"/>
</dbReference>
<feature type="transmembrane region" description="Helical" evidence="14">
    <location>
        <begin position="152"/>
        <end position="175"/>
    </location>
</feature>
<keyword evidence="8" id="KW-0547">Nucleotide-binding</keyword>
<keyword evidence="6" id="KW-0808">Transferase</keyword>
<reference evidence="17" key="1">
    <citation type="submission" date="2020-09" db="EMBL/GenBank/DDBJ databases">
        <title>A novel bacterium of genus Paenibacillus, isolated from South China Sea.</title>
        <authorList>
            <person name="Huang H."/>
            <person name="Mo K."/>
            <person name="Hu Y."/>
        </authorList>
    </citation>
    <scope>NUCLEOTIDE SEQUENCE</scope>
    <source>
        <strain evidence="17">IB182363</strain>
    </source>
</reference>
<dbReference type="InterPro" id="IPR036890">
    <property type="entry name" value="HATPase_C_sf"/>
</dbReference>
<dbReference type="Gene3D" id="1.10.287.130">
    <property type="match status" value="1"/>
</dbReference>
<comment type="catalytic activity">
    <reaction evidence="1">
        <text>ATP + protein L-histidine = ADP + protein N-phospho-L-histidine.</text>
        <dbReference type="EC" id="2.7.13.3"/>
    </reaction>
</comment>
<evidence type="ECO:0000313" key="18">
    <source>
        <dbReference type="Proteomes" id="UP000639396"/>
    </source>
</evidence>
<dbReference type="PANTHER" id="PTHR45436">
    <property type="entry name" value="SENSOR HISTIDINE KINASE YKOH"/>
    <property type="match status" value="1"/>
</dbReference>
<dbReference type="CDD" id="cd06225">
    <property type="entry name" value="HAMP"/>
    <property type="match status" value="1"/>
</dbReference>
<evidence type="ECO:0000256" key="9">
    <source>
        <dbReference type="ARBA" id="ARBA00022777"/>
    </source>
</evidence>
<keyword evidence="9 17" id="KW-0418">Kinase</keyword>
<dbReference type="Proteomes" id="UP000639396">
    <property type="component" value="Unassembled WGS sequence"/>
</dbReference>
<dbReference type="SUPFAM" id="SSF55874">
    <property type="entry name" value="ATPase domain of HSP90 chaperone/DNA topoisomerase II/histidine kinase"/>
    <property type="match status" value="1"/>
</dbReference>
<dbReference type="InterPro" id="IPR003594">
    <property type="entry name" value="HATPase_dom"/>
</dbReference>
<dbReference type="AlphaFoldDB" id="A0A927GYH0"/>
<dbReference type="InterPro" id="IPR004358">
    <property type="entry name" value="Sig_transdc_His_kin-like_C"/>
</dbReference>
<dbReference type="Gene3D" id="6.10.340.10">
    <property type="match status" value="1"/>
</dbReference>
<dbReference type="CDD" id="cd00082">
    <property type="entry name" value="HisKA"/>
    <property type="match status" value="1"/>
</dbReference>
<evidence type="ECO:0000256" key="6">
    <source>
        <dbReference type="ARBA" id="ARBA00022679"/>
    </source>
</evidence>
<evidence type="ECO:0000256" key="4">
    <source>
        <dbReference type="ARBA" id="ARBA00022475"/>
    </source>
</evidence>
<dbReference type="CDD" id="cd00075">
    <property type="entry name" value="HATPase"/>
    <property type="match status" value="1"/>
</dbReference>
<evidence type="ECO:0000256" key="2">
    <source>
        <dbReference type="ARBA" id="ARBA00004651"/>
    </source>
</evidence>
<dbReference type="GO" id="GO:0000155">
    <property type="term" value="F:phosphorelay sensor kinase activity"/>
    <property type="evidence" value="ECO:0007669"/>
    <property type="project" value="InterPro"/>
</dbReference>
<dbReference type="SMART" id="SM00388">
    <property type="entry name" value="HisKA"/>
    <property type="match status" value="1"/>
</dbReference>
<evidence type="ECO:0000256" key="12">
    <source>
        <dbReference type="ARBA" id="ARBA00023012"/>
    </source>
</evidence>
<dbReference type="InterPro" id="IPR003661">
    <property type="entry name" value="HisK_dim/P_dom"/>
</dbReference>
<organism evidence="17 18">
    <name type="scientific">Paenibacillus oceani</name>
    <dbReference type="NCBI Taxonomy" id="2772510"/>
    <lineage>
        <taxon>Bacteria</taxon>
        <taxon>Bacillati</taxon>
        <taxon>Bacillota</taxon>
        <taxon>Bacilli</taxon>
        <taxon>Bacillales</taxon>
        <taxon>Paenibacillaceae</taxon>
        <taxon>Paenibacillus</taxon>
    </lineage>
</organism>
<dbReference type="InterPro" id="IPR036097">
    <property type="entry name" value="HisK_dim/P_sf"/>
</dbReference>
<evidence type="ECO:0000259" key="15">
    <source>
        <dbReference type="PROSITE" id="PS50109"/>
    </source>
</evidence>
<proteinExistence type="predicted"/>
<dbReference type="GO" id="GO:0005886">
    <property type="term" value="C:plasma membrane"/>
    <property type="evidence" value="ECO:0007669"/>
    <property type="project" value="UniProtKB-SubCell"/>
</dbReference>
<keyword evidence="11 14" id="KW-1133">Transmembrane helix</keyword>
<dbReference type="SMART" id="SM00387">
    <property type="entry name" value="HATPase_c"/>
    <property type="match status" value="1"/>
</dbReference>
<dbReference type="Pfam" id="PF00672">
    <property type="entry name" value="HAMP"/>
    <property type="match status" value="1"/>
</dbReference>
<dbReference type="InterPro" id="IPR005467">
    <property type="entry name" value="His_kinase_dom"/>
</dbReference>
<evidence type="ECO:0000256" key="7">
    <source>
        <dbReference type="ARBA" id="ARBA00022692"/>
    </source>
</evidence>
<feature type="domain" description="HAMP" evidence="16">
    <location>
        <begin position="177"/>
        <end position="232"/>
    </location>
</feature>
<dbReference type="Pfam" id="PF00512">
    <property type="entry name" value="HisKA"/>
    <property type="match status" value="1"/>
</dbReference>
<dbReference type="EC" id="2.7.13.3" evidence="3"/>
<keyword evidence="12" id="KW-0902">Two-component regulatory system</keyword>